<dbReference type="PANTHER" id="PTHR45786">
    <property type="entry name" value="DNA BINDING PROTEIN-LIKE"/>
    <property type="match status" value="1"/>
</dbReference>
<dbReference type="PANTHER" id="PTHR45786:SF74">
    <property type="entry name" value="ATP-DEPENDENT DNA HELICASE"/>
    <property type="match status" value="1"/>
</dbReference>
<protein>
    <submittedName>
        <fullName evidence="3">Uncharacterized protein LOC112458538</fullName>
    </submittedName>
</protein>
<sequence length="908" mass="105233">MMTDKNCQSLSNTNEIFPNITQPSTSFSKNIVIDYHTSISSMKVVYPTTETVTTALQAISTSTITNVPIIRNSNDVIAINDSIKLFNVNDNIEITQNTRNLTTEVLNNNIVSPIPSTSNELINLDDNNRFENLVILHEVPPQNIVTNDQTVKSKTISTNIVNKSKQIKWYERNRALEKGYTDIDTSHLTQLKNVIEHYIGEINAYCEHCGAKHFNSEKVANKGNSFNDCCSHGSVKLNSLPQPSHELYELFTENHPKSKHFYNRIRGYNNIFSFASFNANLSDFSAQRRGPYCFKIQGQIYYQINTALYPAPNEIPSYGQLFIIDNNEATECRLHRNSNLDEEILRSIDNVIRTNNIFAKSYRMMHEEIQVQTTENNSIPNLQLGFLTKRGIDRGRYNIQKVNEVAAVFSTTADGEIPETYVTIYNKCNKTLQQVSTMNPNVEPWIYPLYYPYGNQGRHGNLQRRDSNKRISRAAYVKYRIAIRDNFNIFVMERRLFQQWLVDSYVKIEKDRINYCKQNQKQLRAETYQGLIDYLANVANNSDAHIGKMVILPSTFVGSPRNMLQHYQDAMAIVRKYGKPDIFITMTCNPNWCEIRENSLPGQQPADRPDICARVFNIKKDYLIDVIVRQKFFGEVLAYVYVIEFQKRGLPHIHLLITLKRNCKIVNPETVDKFISAEIPDPNENESLHNVVMKHMIHGPCGDWCLINDKCSKHFPKPFRPETTMDEDGYPQYRRRNNGLLYERPGRAACLALGLIEDDEEWYRAMNEAKVWMMPRRLRNLFVRILIHCQPVYPKKLWDKFKKDMSEDYIRRFGLIMGIKKAYNYIDNLLQIEGSNITNFPEMEQETEEQVIIDNEEQIEEDTLIGIRQYEQLSVEQKQIVDIILEATINNNNTYNNTCFYIDGPGGT</sequence>
<dbReference type="AlphaFoldDB" id="A0A6J1QB34"/>
<keyword evidence="2" id="KW-1185">Reference proteome</keyword>
<organism evidence="2 3">
    <name type="scientific">Temnothorax curvispinosus</name>
    <dbReference type="NCBI Taxonomy" id="300111"/>
    <lineage>
        <taxon>Eukaryota</taxon>
        <taxon>Metazoa</taxon>
        <taxon>Ecdysozoa</taxon>
        <taxon>Arthropoda</taxon>
        <taxon>Hexapoda</taxon>
        <taxon>Insecta</taxon>
        <taxon>Pterygota</taxon>
        <taxon>Neoptera</taxon>
        <taxon>Endopterygota</taxon>
        <taxon>Hymenoptera</taxon>
        <taxon>Apocrita</taxon>
        <taxon>Aculeata</taxon>
        <taxon>Formicoidea</taxon>
        <taxon>Formicidae</taxon>
        <taxon>Myrmicinae</taxon>
        <taxon>Temnothorax</taxon>
    </lineage>
</organism>
<dbReference type="OrthoDB" id="7692063at2759"/>
<reference evidence="3" key="1">
    <citation type="submission" date="2025-08" db="UniProtKB">
        <authorList>
            <consortium name="RefSeq"/>
        </authorList>
    </citation>
    <scope>IDENTIFICATION</scope>
    <source>
        <tissue evidence="3">Whole body</tissue>
    </source>
</reference>
<feature type="non-terminal residue" evidence="3">
    <location>
        <position position="908"/>
    </location>
</feature>
<accession>A0A6J1QB34</accession>
<evidence type="ECO:0000313" key="3">
    <source>
        <dbReference type="RefSeq" id="XP_024877995.1"/>
    </source>
</evidence>
<dbReference type="InterPro" id="IPR025476">
    <property type="entry name" value="Helitron_helicase-like"/>
</dbReference>
<evidence type="ECO:0000259" key="1">
    <source>
        <dbReference type="Pfam" id="PF14214"/>
    </source>
</evidence>
<dbReference type="Proteomes" id="UP000504618">
    <property type="component" value="Unplaced"/>
</dbReference>
<feature type="domain" description="Helitron helicase-like" evidence="1">
    <location>
        <begin position="476"/>
        <end position="657"/>
    </location>
</feature>
<dbReference type="GeneID" id="112458538"/>
<dbReference type="Pfam" id="PF14214">
    <property type="entry name" value="Helitron_like_N"/>
    <property type="match status" value="1"/>
</dbReference>
<proteinExistence type="predicted"/>
<name>A0A6J1QB34_9HYME</name>
<evidence type="ECO:0000313" key="2">
    <source>
        <dbReference type="Proteomes" id="UP000504618"/>
    </source>
</evidence>
<gene>
    <name evidence="3" type="primary">LOC112458538</name>
</gene>
<dbReference type="RefSeq" id="XP_024877995.1">
    <property type="nucleotide sequence ID" value="XM_025022227.1"/>
</dbReference>